<reference evidence="3" key="2">
    <citation type="journal article" date="2014" name="Nature">
        <title>The genome of Eucalyptus grandis.</title>
        <authorList>
            <person name="Myburg A.A."/>
            <person name="Grattapaglia D."/>
            <person name="Tuskan G.A."/>
            <person name="Hellsten U."/>
            <person name="Hayes R.D."/>
            <person name="Grimwood J."/>
            <person name="Jenkins J."/>
            <person name="Lindquist E."/>
            <person name="Tice H."/>
            <person name="Bauer D."/>
            <person name="Goodstein D.M."/>
            <person name="Dubchak I."/>
            <person name="Poliakov A."/>
            <person name="Mizrachi E."/>
            <person name="Kullan A.R."/>
            <person name="Hussey S.G."/>
            <person name="Pinard D."/>
            <person name="van der Merwe K."/>
            <person name="Singh P."/>
            <person name="van Jaarsveld I."/>
            <person name="Silva-Junior O.B."/>
            <person name="Togawa R.C."/>
            <person name="Pappas M.R."/>
            <person name="Faria D.A."/>
            <person name="Sansaloni C.P."/>
            <person name="Petroli C.D."/>
            <person name="Yang X."/>
            <person name="Ranjan P."/>
            <person name="Tschaplinski T.J."/>
            <person name="Ye C.Y."/>
            <person name="Li T."/>
            <person name="Sterck L."/>
            <person name="Vanneste K."/>
            <person name="Murat F."/>
            <person name="Soler M."/>
            <person name="Clemente H.S."/>
            <person name="Saidi N."/>
            <person name="Cassan-Wang H."/>
            <person name="Dunand C."/>
            <person name="Hefer C.A."/>
            <person name="Bornberg-Bauer E."/>
            <person name="Kersting A.R."/>
            <person name="Vining K."/>
            <person name="Amarasinghe V."/>
            <person name="Ranik M."/>
            <person name="Naithani S."/>
            <person name="Elser J."/>
            <person name="Boyd A.E."/>
            <person name="Liston A."/>
            <person name="Spatafora J.W."/>
            <person name="Dharmwardhana P."/>
            <person name="Raja R."/>
            <person name="Sullivan C."/>
            <person name="Romanel E."/>
            <person name="Alves-Ferreira M."/>
            <person name="Kulheim C."/>
            <person name="Foley W."/>
            <person name="Carocha V."/>
            <person name="Paiva J."/>
            <person name="Kudrna D."/>
            <person name="Brommonschenkel S.H."/>
            <person name="Pasquali G."/>
            <person name="Byrne M."/>
            <person name="Rigault P."/>
            <person name="Tibbits J."/>
            <person name="Spokevicius A."/>
            <person name="Jones R.C."/>
            <person name="Steane D.A."/>
            <person name="Vaillancourt R.E."/>
            <person name="Potts B.M."/>
            <person name="Joubert F."/>
            <person name="Barry K."/>
            <person name="Pappas G.J."/>
            <person name="Strauss S.H."/>
            <person name="Jaiswal P."/>
            <person name="Grima-Pettenati J."/>
            <person name="Salse J."/>
            <person name="Van de Peer Y."/>
            <person name="Rokhsar D.S."/>
            <person name="Schmutz J."/>
        </authorList>
    </citation>
    <scope>NUCLEOTIDE SEQUENCE</scope>
    <source>
        <tissue evidence="3">Leaf extractions</tissue>
    </source>
</reference>
<reference evidence="4" key="1">
    <citation type="submission" date="2013-07" db="EMBL/GenBank/DDBJ databases">
        <title>The genome of Eucalyptus grandis.</title>
        <authorList>
            <person name="Schmutz J."/>
            <person name="Hayes R."/>
            <person name="Myburg A."/>
            <person name="Tuskan G."/>
            <person name="Grattapaglia D."/>
            <person name="Rokhsar D.S."/>
        </authorList>
    </citation>
    <scope>NUCLEOTIDE SEQUENCE</scope>
    <source>
        <tissue evidence="4">Leaf extractions</tissue>
    </source>
</reference>
<dbReference type="Proteomes" id="UP000030711">
    <property type="component" value="Unassembled WGS sequence"/>
</dbReference>
<evidence type="ECO:0000256" key="1">
    <source>
        <dbReference type="ARBA" id="ARBA00022723"/>
    </source>
</evidence>
<dbReference type="GO" id="GO:0000287">
    <property type="term" value="F:magnesium ion binding"/>
    <property type="evidence" value="ECO:0007669"/>
    <property type="project" value="InterPro"/>
</dbReference>
<dbReference type="EMBL" id="KK199670">
    <property type="protein sequence ID" value="KCW44140.1"/>
    <property type="molecule type" value="Genomic_DNA"/>
</dbReference>
<dbReference type="SUPFAM" id="SSF48576">
    <property type="entry name" value="Terpenoid synthases"/>
    <property type="match status" value="1"/>
</dbReference>
<protein>
    <recommendedName>
        <fullName evidence="2">Terpene synthase metal-binding domain-containing protein</fullName>
    </recommendedName>
</protein>
<dbReference type="Pfam" id="PF03936">
    <property type="entry name" value="Terpene_synth_C"/>
    <property type="match status" value="1"/>
</dbReference>
<dbReference type="InterPro" id="IPR008949">
    <property type="entry name" value="Isoprenoid_synthase_dom_sf"/>
</dbReference>
<evidence type="ECO:0000259" key="2">
    <source>
        <dbReference type="Pfam" id="PF03936"/>
    </source>
</evidence>
<organism evidence="4">
    <name type="scientific">Eucalyptus grandis</name>
    <name type="common">Flooded gum</name>
    <dbReference type="NCBI Taxonomy" id="71139"/>
    <lineage>
        <taxon>Eukaryota</taxon>
        <taxon>Viridiplantae</taxon>
        <taxon>Streptophyta</taxon>
        <taxon>Embryophyta</taxon>
        <taxon>Tracheophyta</taxon>
        <taxon>Spermatophyta</taxon>
        <taxon>Magnoliopsida</taxon>
        <taxon>eudicotyledons</taxon>
        <taxon>Gunneridae</taxon>
        <taxon>Pentapetalae</taxon>
        <taxon>rosids</taxon>
        <taxon>malvids</taxon>
        <taxon>Myrtales</taxon>
        <taxon>Myrtaceae</taxon>
        <taxon>Myrtoideae</taxon>
        <taxon>Eucalypteae</taxon>
        <taxon>Eucalyptus</taxon>
    </lineage>
</organism>
<feature type="domain" description="Terpene synthase metal-binding" evidence="2">
    <location>
        <begin position="3"/>
        <end position="57"/>
    </location>
</feature>
<dbReference type="InterPro" id="IPR005630">
    <property type="entry name" value="Terpene_synthase_metal-bd"/>
</dbReference>
<dbReference type="EMBL" id="MU849151">
    <property type="protein sequence ID" value="KAK2631786.1"/>
    <property type="molecule type" value="Genomic_DNA"/>
</dbReference>
<dbReference type="Gene3D" id="1.10.600.10">
    <property type="entry name" value="Farnesyl Diphosphate Synthase"/>
    <property type="match status" value="1"/>
</dbReference>
<dbReference type="GO" id="GO:0016114">
    <property type="term" value="P:terpenoid biosynthetic process"/>
    <property type="evidence" value="ECO:0007669"/>
    <property type="project" value="InterPro"/>
</dbReference>
<keyword evidence="1" id="KW-0479">Metal-binding</keyword>
<dbReference type="PANTHER" id="PTHR31225">
    <property type="entry name" value="OS04G0344100 PROTEIN-RELATED"/>
    <property type="match status" value="1"/>
</dbReference>
<dbReference type="PANTHER" id="PTHR31225:SF241">
    <property type="entry name" value="TERPENE SYNTHASE FAMILY, METAL-BINDING DOMAIN PROTEIN"/>
    <property type="match status" value="1"/>
</dbReference>
<dbReference type="Gramene" id="KCW44140">
    <property type="protein sequence ID" value="KCW44140"/>
    <property type="gene ID" value="EUGRSUZ_L02447"/>
</dbReference>
<dbReference type="InParanoid" id="A0A058ZSW1"/>
<dbReference type="GO" id="GO:0010333">
    <property type="term" value="F:terpene synthase activity"/>
    <property type="evidence" value="ECO:0007669"/>
    <property type="project" value="InterPro"/>
</dbReference>
<dbReference type="InterPro" id="IPR050148">
    <property type="entry name" value="Terpene_synthase-like"/>
</dbReference>
<dbReference type="Pfam" id="PF19086">
    <property type="entry name" value="Terpene_syn_C_2"/>
    <property type="match status" value="1"/>
</dbReference>
<sequence length="170" mass="19396">MSLQLITTGYGLLATTSLVGMDDVVTEHVLKWSVGDYKIMKAAQTICRLMDDVSSHEIPPPVNLITPMLFDIQFEQKRGHVVSTVELLMKYHGISEQEAREELLKRVIDAWKDINEEFLHPTIVPMSVLMRILNFSRVVDVLYSDGDNYTHSKTKLKNYVTSLFVNPLPM</sequence>
<dbReference type="OMA" id="WIMERRM"/>
<keyword evidence="5" id="KW-1185">Reference proteome</keyword>
<dbReference type="AlphaFoldDB" id="A0A058ZSW1"/>
<accession>A0A058ZSW1</accession>
<reference evidence="3" key="4">
    <citation type="submission" date="2023-07" db="EMBL/GenBank/DDBJ databases">
        <authorList>
            <person name="Myburg A.A."/>
            <person name="Grattapaglia D."/>
            <person name="Tuskan G.A."/>
            <person name="Hellsten U."/>
            <person name="Hayes R.D."/>
            <person name="Grimwood J."/>
            <person name="Jenkins J."/>
            <person name="Lindquist E."/>
            <person name="Tice H."/>
            <person name="Bauer D."/>
            <person name="Goodstein D.M."/>
            <person name="Dubchak I."/>
            <person name="Poliakov A."/>
            <person name="Mizrachi E."/>
            <person name="Kullan A.R."/>
            <person name="Hussey S.G."/>
            <person name="Pinard D."/>
            <person name="Van D.M."/>
            <person name="Singh P."/>
            <person name="Van J.I."/>
            <person name="Silva-Junior O.B."/>
            <person name="Togawa R.C."/>
            <person name="Pappas M.R."/>
            <person name="Faria D.A."/>
            <person name="Sansaloni C.P."/>
            <person name="Petroli C.D."/>
            <person name="Yang X."/>
            <person name="Ranjan P."/>
            <person name="Tschaplinski T.J."/>
            <person name="Ye C.Y."/>
            <person name="Li T."/>
            <person name="Sterck L."/>
            <person name="Vanneste K."/>
            <person name="Murat F."/>
            <person name="Soler M."/>
            <person name="Clemente H.S."/>
            <person name="Saidi N."/>
            <person name="Cassan-Wang H."/>
            <person name="Dunand C."/>
            <person name="Hefer C.A."/>
            <person name="Bornberg-Bauer E."/>
            <person name="Kersting A.R."/>
            <person name="Vining K."/>
            <person name="Amarasinghe V."/>
            <person name="Ranik M."/>
            <person name="Naithani S."/>
            <person name="Elser J."/>
            <person name="Boyd A.E."/>
            <person name="Liston A."/>
            <person name="Spatafora J.W."/>
            <person name="Dharmwardhana P."/>
            <person name="Raja R."/>
            <person name="Sullivan C."/>
            <person name="Romanel E."/>
            <person name="Alves-Ferreira M."/>
            <person name="Kulheim C."/>
            <person name="Foley W."/>
            <person name="Carocha V."/>
            <person name="Paiva J."/>
            <person name="Kudrna D."/>
            <person name="Brommonschenkel S.H."/>
            <person name="Pasquali G."/>
            <person name="Byrne M."/>
            <person name="Rigault P."/>
            <person name="Tibbits J."/>
            <person name="Spokevicius A."/>
            <person name="Jones R.C."/>
            <person name="Steane D.A."/>
            <person name="Vaillancourt R.E."/>
            <person name="Potts B.M."/>
            <person name="Joubert F."/>
            <person name="Barry K."/>
            <person name="Pappas G.J."/>
            <person name="Strauss S.H."/>
            <person name="Jaiswal P."/>
            <person name="Grima-Pettenati J."/>
            <person name="Salse J."/>
            <person name="Van D.P."/>
            <person name="Rokhsar D.S."/>
            <person name="Schmutz J."/>
        </authorList>
    </citation>
    <scope>NUCLEOTIDE SEQUENCE</scope>
    <source>
        <tissue evidence="3">Leaf extractions</tissue>
    </source>
</reference>
<name>A0A058ZSW1_EUCGR</name>
<reference evidence="3" key="3">
    <citation type="submission" date="2023-04" db="EMBL/GenBank/DDBJ databases">
        <title>WGS assembly of Eucalyptus grandis.</title>
        <authorList>
            <person name="Myburg A."/>
            <person name="Grattapaglia D."/>
            <person name="Tuskan G."/>
            <person name="Hellsten U."/>
            <person name="Hayes R."/>
            <person name="Grimwood J."/>
            <person name="Jenkins J."/>
            <person name="Lindquist E."/>
            <person name="Tice H."/>
            <person name="Bauer D."/>
            <person name="Goodstein D."/>
            <person name="Dubchak I."/>
            <person name="Poliakov A."/>
            <person name="Mizrachi E."/>
            <person name="Kullan A."/>
            <person name="Hussey S."/>
            <person name="Pinard D."/>
            <person name="Van D."/>
            <person name="Singh P."/>
            <person name="Van J."/>
            <person name="Silva-Junior O."/>
            <person name="Togawa R."/>
            <person name="Pappas M."/>
            <person name="Faria D."/>
            <person name="Sansaloni C."/>
            <person name="Petroli C."/>
            <person name="Yang X."/>
            <person name="Ranjan P."/>
            <person name="Tschaplinski T."/>
            <person name="Ye C."/>
            <person name="Li T."/>
            <person name="Sterck L."/>
            <person name="Vanneste K."/>
            <person name="Murat F."/>
            <person name="Soler M."/>
            <person name="Clemente H."/>
            <person name="Saidi N."/>
            <person name="Cassan-Wang H."/>
            <person name="Dunand C."/>
            <person name="Hefer C."/>
            <person name="Bornberg-Bauer E."/>
            <person name="Kersting A."/>
            <person name="Vining K."/>
            <person name="Amarasinghe V."/>
            <person name="Ranik M."/>
            <person name="Naithani S."/>
            <person name="Elser J."/>
            <person name="Boyd A."/>
            <person name="Liston A."/>
            <person name="Spatafora J."/>
            <person name="Dharmwardhana P."/>
            <person name="Raja R."/>
            <person name="Sullivan C."/>
            <person name="Romanel E."/>
            <person name="Alves-Ferreira M."/>
            <person name="Kulheim C."/>
            <person name="Foley W."/>
            <person name="Carocha V."/>
            <person name="Paiva J."/>
            <person name="Kudrna D."/>
            <person name="Brommonschenkel S."/>
            <person name="Pasquali G."/>
            <person name="Byrne M."/>
            <person name="Rigault P."/>
            <person name="Tibbits J."/>
            <person name="Spokevicius A."/>
            <person name="Jones R."/>
            <person name="Steane D."/>
            <person name="Vaillancourt R."/>
            <person name="Potts B."/>
            <person name="Joubert F."/>
            <person name="Barry K."/>
            <person name="Pappas G."/>
            <person name="Strauss S."/>
            <person name="Jaiswal P."/>
            <person name="Grima-Pettenati J."/>
            <person name="Salse J."/>
            <person name="Van D."/>
            <person name="Rokhsar D."/>
            <person name="Schmutz J."/>
        </authorList>
    </citation>
    <scope>NUCLEOTIDE SEQUENCE</scope>
    <source>
        <tissue evidence="3">Leaf extractions</tissue>
    </source>
</reference>
<evidence type="ECO:0000313" key="4">
    <source>
        <dbReference type="EMBL" id="KCW44140.1"/>
    </source>
</evidence>
<proteinExistence type="predicted"/>
<evidence type="ECO:0000313" key="5">
    <source>
        <dbReference type="Proteomes" id="UP000030711"/>
    </source>
</evidence>
<evidence type="ECO:0000313" key="3">
    <source>
        <dbReference type="EMBL" id="KAK2631786.1"/>
    </source>
</evidence>
<gene>
    <name evidence="4" type="ORF">EUGRSUZ_L02447</name>
</gene>
<dbReference type="STRING" id="71139.A0A058ZSW1"/>